<evidence type="ECO:0000313" key="6">
    <source>
        <dbReference type="Proteomes" id="UP000694941"/>
    </source>
</evidence>
<keyword evidence="6" id="KW-1185">Reference proteome</keyword>
<dbReference type="InterPro" id="IPR006671">
    <property type="entry name" value="Cyclin_N"/>
</dbReference>
<evidence type="ECO:0000256" key="2">
    <source>
        <dbReference type="RuleBase" id="RU000383"/>
    </source>
</evidence>
<evidence type="ECO:0000256" key="1">
    <source>
        <dbReference type="ARBA" id="ARBA00023127"/>
    </source>
</evidence>
<dbReference type="CDD" id="cd20520">
    <property type="entry name" value="CYCLIN_CCNE_rpt2"/>
    <property type="match status" value="1"/>
</dbReference>
<feature type="domain" description="Cyclin-like" evidence="4">
    <location>
        <begin position="1"/>
        <end position="81"/>
    </location>
</feature>
<organism evidence="6 7">
    <name type="scientific">Limulus polyphemus</name>
    <name type="common">Atlantic horseshoe crab</name>
    <dbReference type="NCBI Taxonomy" id="6850"/>
    <lineage>
        <taxon>Eukaryota</taxon>
        <taxon>Metazoa</taxon>
        <taxon>Ecdysozoa</taxon>
        <taxon>Arthropoda</taxon>
        <taxon>Chelicerata</taxon>
        <taxon>Merostomata</taxon>
        <taxon>Xiphosura</taxon>
        <taxon>Limulidae</taxon>
        <taxon>Limulus</taxon>
    </lineage>
</organism>
<dbReference type="SUPFAM" id="SSF47954">
    <property type="entry name" value="Cyclin-like"/>
    <property type="match status" value="2"/>
</dbReference>
<feature type="non-terminal residue" evidence="7">
    <location>
        <position position="1"/>
    </location>
</feature>
<evidence type="ECO:0000256" key="3">
    <source>
        <dbReference type="SAM" id="MobiDB-lite"/>
    </source>
</evidence>
<keyword evidence="1 2" id="KW-0195">Cyclin</keyword>
<name>A0ABM1BXB4_LIMPO</name>
<evidence type="ECO:0000259" key="4">
    <source>
        <dbReference type="SMART" id="SM00385"/>
    </source>
</evidence>
<dbReference type="GeneID" id="106474305"/>
<dbReference type="InterPro" id="IPR036915">
    <property type="entry name" value="Cyclin-like_sf"/>
</dbReference>
<evidence type="ECO:0000313" key="7">
    <source>
        <dbReference type="RefSeq" id="XP_013790446.1"/>
    </source>
</evidence>
<dbReference type="Pfam" id="PF00134">
    <property type="entry name" value="Cyclin_N"/>
    <property type="match status" value="1"/>
</dbReference>
<gene>
    <name evidence="7" type="primary">LOC106474305</name>
</gene>
<accession>A0ABM1BXB4</accession>
<dbReference type="Proteomes" id="UP000694941">
    <property type="component" value="Unplaced"/>
</dbReference>
<feature type="region of interest" description="Disordered" evidence="3">
    <location>
        <begin position="228"/>
        <end position="260"/>
    </location>
</feature>
<feature type="domain" description="Cyclin C-terminal" evidence="5">
    <location>
        <begin position="90"/>
        <end position="213"/>
    </location>
</feature>
<dbReference type="SMART" id="SM00385">
    <property type="entry name" value="CYCLIN"/>
    <property type="match status" value="1"/>
</dbReference>
<dbReference type="InterPro" id="IPR013763">
    <property type="entry name" value="Cyclin-like_dom"/>
</dbReference>
<dbReference type="PANTHER" id="PTHR10177">
    <property type="entry name" value="CYCLINS"/>
    <property type="match status" value="1"/>
</dbReference>
<comment type="similarity">
    <text evidence="2">Belongs to the cyclin family.</text>
</comment>
<dbReference type="Gene3D" id="1.10.472.10">
    <property type="entry name" value="Cyclin-like"/>
    <property type="match status" value="2"/>
</dbReference>
<reference evidence="7" key="1">
    <citation type="submission" date="2025-08" db="UniProtKB">
        <authorList>
            <consortium name="RefSeq"/>
        </authorList>
    </citation>
    <scope>IDENTIFICATION</scope>
    <source>
        <tissue evidence="7">Muscle</tissue>
    </source>
</reference>
<dbReference type="InterPro" id="IPR004367">
    <property type="entry name" value="Cyclin_C-dom"/>
</dbReference>
<dbReference type="InterPro" id="IPR039361">
    <property type="entry name" value="Cyclin"/>
</dbReference>
<dbReference type="RefSeq" id="XP_013790446.1">
    <property type="nucleotide sequence ID" value="XM_013934992.2"/>
</dbReference>
<evidence type="ECO:0000259" key="5">
    <source>
        <dbReference type="SMART" id="SM01332"/>
    </source>
</evidence>
<dbReference type="Pfam" id="PF02984">
    <property type="entry name" value="Cyclin_C"/>
    <property type="match status" value="1"/>
</dbReference>
<feature type="compositionally biased region" description="Polar residues" evidence="3">
    <location>
        <begin position="228"/>
        <end position="247"/>
    </location>
</feature>
<dbReference type="SMART" id="SM01332">
    <property type="entry name" value="Cyclin_C"/>
    <property type="match status" value="1"/>
</dbReference>
<proteinExistence type="inferred from homology"/>
<protein>
    <submittedName>
        <fullName evidence="7">G1/S-specific cyclin-E-like</fullName>
    </submittedName>
</protein>
<sequence length="260" mass="29177">VCEVYRLHRETFYLAQDFIDRYLATQKNLPKQQLQLLGITSLFVAAKIEEIYPPKLSEFAYVTDGACTETEILEKEIVLLKTLKWNLTPMTINSWLNVYLQLAGDFSNTRGNDFLVPEYSTHTFVQVAQLIDLCILDVECLKFPYSVVAGAALHHIASEKLAISGLKKNDLTACIEWMAPFSATIEESGGAEQKIFHQVASENMHNIQTHIVDLQLLEKAQARQAETNMFSAQTSPKSENGTLTPPQSDEKGSPSFYTPV</sequence>